<dbReference type="EMBL" id="UYSL01006169">
    <property type="protein sequence ID" value="VDL67390.1"/>
    <property type="molecule type" value="Genomic_DNA"/>
</dbReference>
<reference evidence="1 2" key="2">
    <citation type="submission" date="2018-11" db="EMBL/GenBank/DDBJ databases">
        <authorList>
            <consortium name="Pathogen Informatics"/>
        </authorList>
    </citation>
    <scope>NUCLEOTIDE SEQUENCE [LARGE SCALE GENOMIC DNA]</scope>
</reference>
<dbReference type="Proteomes" id="UP000271162">
    <property type="component" value="Unassembled WGS sequence"/>
</dbReference>
<dbReference type="WBParaSite" id="NBR_0000380001-mRNA-1">
    <property type="protein sequence ID" value="NBR_0000380001-mRNA-1"/>
    <property type="gene ID" value="NBR_0000380001"/>
</dbReference>
<proteinExistence type="predicted"/>
<dbReference type="AlphaFoldDB" id="A0A0N4XMP8"/>
<sequence length="86" mass="9537">MESPSPSPSPLPTKEITIASKESVTHYVKTAGLAILGALDHAAQLELILEESEAVVKFITDPQTHVLVVDRTVHRGWFDFFSLKFF</sequence>
<gene>
    <name evidence="1" type="ORF">NBR_LOCUS3801</name>
</gene>
<keyword evidence="2" id="KW-1185">Reference proteome</keyword>
<accession>A0A0N4XMP8</accession>
<evidence type="ECO:0000313" key="2">
    <source>
        <dbReference type="Proteomes" id="UP000271162"/>
    </source>
</evidence>
<organism evidence="3">
    <name type="scientific">Nippostrongylus brasiliensis</name>
    <name type="common">Rat hookworm</name>
    <dbReference type="NCBI Taxonomy" id="27835"/>
    <lineage>
        <taxon>Eukaryota</taxon>
        <taxon>Metazoa</taxon>
        <taxon>Ecdysozoa</taxon>
        <taxon>Nematoda</taxon>
        <taxon>Chromadorea</taxon>
        <taxon>Rhabditida</taxon>
        <taxon>Rhabditina</taxon>
        <taxon>Rhabditomorpha</taxon>
        <taxon>Strongyloidea</taxon>
        <taxon>Heligmosomidae</taxon>
        <taxon>Nippostrongylus</taxon>
    </lineage>
</organism>
<reference evidence="3" key="1">
    <citation type="submission" date="2017-02" db="UniProtKB">
        <authorList>
            <consortium name="WormBaseParasite"/>
        </authorList>
    </citation>
    <scope>IDENTIFICATION</scope>
</reference>
<name>A0A0N4XMP8_NIPBR</name>
<protein>
    <submittedName>
        <fullName evidence="3">Robl_LC7 domain-containing protein</fullName>
    </submittedName>
</protein>
<evidence type="ECO:0000313" key="1">
    <source>
        <dbReference type="EMBL" id="VDL67390.1"/>
    </source>
</evidence>
<evidence type="ECO:0000313" key="3">
    <source>
        <dbReference type="WBParaSite" id="NBR_0000380001-mRNA-1"/>
    </source>
</evidence>